<gene>
    <name evidence="2" type="ORF">VBRA1451_LOCUS22107</name>
    <name evidence="3" type="ORF">VBRA1451_LOCUS22108</name>
</gene>
<dbReference type="EMBL" id="HBGB01037486">
    <property type="protein sequence ID" value="CAD9067035.1"/>
    <property type="molecule type" value="Transcribed_RNA"/>
</dbReference>
<protein>
    <submittedName>
        <fullName evidence="2">Uncharacterized protein</fullName>
    </submittedName>
</protein>
<sequence>MHWPWIGGDTPTPAADGLHSPATQSVQPNTSSRVQWMCWSSVCVSVYMLAQYWWSAILIVCDPNIYTPVHIHIPTTVHRPPRPQQSPPPAHAGLFAPSMRQDANRAATTPTNHNHSSGGGHYMPGAAQMDNAQTRPVDADDGSDRKHLVDQLCQQLEQTQLAAMQKEH</sequence>
<evidence type="ECO:0000256" key="1">
    <source>
        <dbReference type="SAM" id="MobiDB-lite"/>
    </source>
</evidence>
<evidence type="ECO:0000313" key="2">
    <source>
        <dbReference type="EMBL" id="CAD9067034.1"/>
    </source>
</evidence>
<dbReference type="EMBL" id="HBGB01037485">
    <property type="protein sequence ID" value="CAD9067034.1"/>
    <property type="molecule type" value="Transcribed_RNA"/>
</dbReference>
<proteinExistence type="predicted"/>
<name>A0A6U4GMS1_9ALVE</name>
<feature type="region of interest" description="Disordered" evidence="1">
    <location>
        <begin position="77"/>
        <end position="148"/>
    </location>
</feature>
<evidence type="ECO:0000313" key="3">
    <source>
        <dbReference type="EMBL" id="CAD9067035.1"/>
    </source>
</evidence>
<feature type="compositionally biased region" description="Polar residues" evidence="1">
    <location>
        <begin position="106"/>
        <end position="116"/>
    </location>
</feature>
<dbReference type="AlphaFoldDB" id="A0A6U4GMS1"/>
<accession>A0A6U4GMS1</accession>
<reference evidence="2" key="1">
    <citation type="submission" date="2021-01" db="EMBL/GenBank/DDBJ databases">
        <authorList>
            <person name="Corre E."/>
            <person name="Pelletier E."/>
            <person name="Niang G."/>
            <person name="Scheremetjew M."/>
            <person name="Finn R."/>
            <person name="Kale V."/>
            <person name="Holt S."/>
            <person name="Cochrane G."/>
            <person name="Meng A."/>
            <person name="Brown T."/>
            <person name="Cohen L."/>
        </authorList>
    </citation>
    <scope>NUCLEOTIDE SEQUENCE</scope>
    <source>
        <strain evidence="2">CCMP3346</strain>
    </source>
</reference>
<organism evidence="2">
    <name type="scientific">Vitrella brassicaformis</name>
    <dbReference type="NCBI Taxonomy" id="1169539"/>
    <lineage>
        <taxon>Eukaryota</taxon>
        <taxon>Sar</taxon>
        <taxon>Alveolata</taxon>
        <taxon>Colpodellida</taxon>
        <taxon>Vitrellaceae</taxon>
        <taxon>Vitrella</taxon>
    </lineage>
</organism>